<dbReference type="EMBL" id="FOOH01000033">
    <property type="protein sequence ID" value="SFG17043.1"/>
    <property type="molecule type" value="Genomic_DNA"/>
</dbReference>
<comment type="catalytic activity">
    <reaction evidence="1">
        <text>ATP + protein L-histidine = ADP + protein N-phospho-L-histidine.</text>
        <dbReference type="EC" id="2.7.13.3"/>
    </reaction>
</comment>
<organism evidence="7 8">
    <name type="scientific">Salegentibacter agarivorans</name>
    <dbReference type="NCBI Taxonomy" id="345907"/>
    <lineage>
        <taxon>Bacteria</taxon>
        <taxon>Pseudomonadati</taxon>
        <taxon>Bacteroidota</taxon>
        <taxon>Flavobacteriia</taxon>
        <taxon>Flavobacteriales</taxon>
        <taxon>Flavobacteriaceae</taxon>
        <taxon>Salegentibacter</taxon>
    </lineage>
</organism>
<keyword evidence="4" id="KW-0808">Transferase</keyword>
<evidence type="ECO:0000259" key="6">
    <source>
        <dbReference type="PROSITE" id="PS50109"/>
    </source>
</evidence>
<dbReference type="EC" id="2.7.13.3" evidence="2"/>
<dbReference type="SUPFAM" id="SSF47384">
    <property type="entry name" value="Homodimeric domain of signal transducing histidine kinase"/>
    <property type="match status" value="1"/>
</dbReference>
<sequence length="366" mass="41421">MIPESISVEEKLQERIKELSCLYQVSSAIREFEGSYEATLESIVKILKNAWRFPELATVEIQCESYHLSSNPTPKEGYSQKSIIKISENEIGFIKVHYPASDLSKAHFLVEEQRLLDKIADEIALFFERQNIKIQEEHLKQTAARNDRLAILGEITAGIAHELNTPLGNILGFSEFIEEKTAEKQTKRDAQKILNSAIYSREVVKKLMFFSCDMPQDIKKIKVKPIITQALSLLKPNFKKANIRFKFNIQDPALKAQVDPIQLTQVFFNLVINAIYYSPENSKIVISINNNETHYTIEIADEGKGIAPEVKDKIFEPFYTTKPLGEGSGLGLSVVHGIIKSHKGEISIADNIPKGTIFKIKLPLNF</sequence>
<keyword evidence="3" id="KW-0597">Phosphoprotein</keyword>
<dbReference type="InterPro" id="IPR003661">
    <property type="entry name" value="HisK_dim/P_dom"/>
</dbReference>
<dbReference type="InterPro" id="IPR004358">
    <property type="entry name" value="Sig_transdc_His_kin-like_C"/>
</dbReference>
<feature type="domain" description="Histidine kinase" evidence="6">
    <location>
        <begin position="158"/>
        <end position="366"/>
    </location>
</feature>
<evidence type="ECO:0000313" key="8">
    <source>
        <dbReference type="Proteomes" id="UP000199116"/>
    </source>
</evidence>
<dbReference type="InterPro" id="IPR005467">
    <property type="entry name" value="His_kinase_dom"/>
</dbReference>
<dbReference type="InterPro" id="IPR036097">
    <property type="entry name" value="HisK_dim/P_sf"/>
</dbReference>
<dbReference type="FunFam" id="3.30.565.10:FF:000006">
    <property type="entry name" value="Sensor histidine kinase WalK"/>
    <property type="match status" value="1"/>
</dbReference>
<evidence type="ECO:0000256" key="5">
    <source>
        <dbReference type="ARBA" id="ARBA00022777"/>
    </source>
</evidence>
<dbReference type="PRINTS" id="PR00344">
    <property type="entry name" value="BCTRLSENSOR"/>
</dbReference>
<dbReference type="Pfam" id="PF02518">
    <property type="entry name" value="HATPase_c"/>
    <property type="match status" value="1"/>
</dbReference>
<dbReference type="AlphaFoldDB" id="A0A1I2PNR9"/>
<keyword evidence="8" id="KW-1185">Reference proteome</keyword>
<dbReference type="SMART" id="SM00387">
    <property type="entry name" value="HATPase_c"/>
    <property type="match status" value="1"/>
</dbReference>
<dbReference type="Pfam" id="PF00512">
    <property type="entry name" value="HisKA"/>
    <property type="match status" value="1"/>
</dbReference>
<dbReference type="PANTHER" id="PTHR43065">
    <property type="entry name" value="SENSOR HISTIDINE KINASE"/>
    <property type="match status" value="1"/>
</dbReference>
<dbReference type="PANTHER" id="PTHR43065:SF42">
    <property type="entry name" value="TWO-COMPONENT SENSOR PPRA"/>
    <property type="match status" value="1"/>
</dbReference>
<keyword evidence="5 7" id="KW-0418">Kinase</keyword>
<dbReference type="InterPro" id="IPR003594">
    <property type="entry name" value="HATPase_dom"/>
</dbReference>
<evidence type="ECO:0000256" key="3">
    <source>
        <dbReference type="ARBA" id="ARBA00022553"/>
    </source>
</evidence>
<dbReference type="RefSeq" id="WP_093306309.1">
    <property type="nucleotide sequence ID" value="NZ_FOOH01000033.1"/>
</dbReference>
<accession>A0A1I2PNR9</accession>
<dbReference type="SUPFAM" id="SSF55874">
    <property type="entry name" value="ATPase domain of HSP90 chaperone/DNA topoisomerase II/histidine kinase"/>
    <property type="match status" value="1"/>
</dbReference>
<evidence type="ECO:0000256" key="4">
    <source>
        <dbReference type="ARBA" id="ARBA00022679"/>
    </source>
</evidence>
<dbReference type="Proteomes" id="UP000199116">
    <property type="component" value="Unassembled WGS sequence"/>
</dbReference>
<protein>
    <recommendedName>
        <fullName evidence="2">histidine kinase</fullName>
        <ecNumber evidence="2">2.7.13.3</ecNumber>
    </recommendedName>
</protein>
<evidence type="ECO:0000256" key="2">
    <source>
        <dbReference type="ARBA" id="ARBA00012438"/>
    </source>
</evidence>
<name>A0A1I2PNR9_9FLAO</name>
<dbReference type="SMART" id="SM00388">
    <property type="entry name" value="HisKA"/>
    <property type="match status" value="1"/>
</dbReference>
<dbReference type="Gene3D" id="1.10.287.130">
    <property type="match status" value="1"/>
</dbReference>
<dbReference type="GO" id="GO:0000155">
    <property type="term" value="F:phosphorelay sensor kinase activity"/>
    <property type="evidence" value="ECO:0007669"/>
    <property type="project" value="InterPro"/>
</dbReference>
<evidence type="ECO:0000313" key="7">
    <source>
        <dbReference type="EMBL" id="SFG17043.1"/>
    </source>
</evidence>
<evidence type="ECO:0000256" key="1">
    <source>
        <dbReference type="ARBA" id="ARBA00000085"/>
    </source>
</evidence>
<gene>
    <name evidence="7" type="ORF">SAMN04488033_13321</name>
</gene>
<dbReference type="CDD" id="cd00082">
    <property type="entry name" value="HisKA"/>
    <property type="match status" value="1"/>
</dbReference>
<dbReference type="PROSITE" id="PS50109">
    <property type="entry name" value="HIS_KIN"/>
    <property type="match status" value="1"/>
</dbReference>
<reference evidence="8" key="1">
    <citation type="submission" date="2016-10" db="EMBL/GenBank/DDBJ databases">
        <authorList>
            <person name="Varghese N."/>
            <person name="Submissions S."/>
        </authorList>
    </citation>
    <scope>NUCLEOTIDE SEQUENCE [LARGE SCALE GENOMIC DNA]</scope>
    <source>
        <strain evidence="8">DSM 23515</strain>
    </source>
</reference>
<dbReference type="Gene3D" id="3.30.565.10">
    <property type="entry name" value="Histidine kinase-like ATPase, C-terminal domain"/>
    <property type="match status" value="1"/>
</dbReference>
<dbReference type="InterPro" id="IPR036890">
    <property type="entry name" value="HATPase_C_sf"/>
</dbReference>
<proteinExistence type="predicted"/>